<keyword evidence="2" id="KW-1185">Reference proteome</keyword>
<dbReference type="EMBL" id="JAVHJO010000004">
    <property type="protein sequence ID" value="KAK6540938.1"/>
    <property type="molecule type" value="Genomic_DNA"/>
</dbReference>
<proteinExistence type="predicted"/>
<dbReference type="Proteomes" id="UP001365542">
    <property type="component" value="Unassembled WGS sequence"/>
</dbReference>
<comment type="caution">
    <text evidence="1">The sequence shown here is derived from an EMBL/GenBank/DDBJ whole genome shotgun (WGS) entry which is preliminary data.</text>
</comment>
<evidence type="ECO:0000313" key="2">
    <source>
        <dbReference type="Proteomes" id="UP001365542"/>
    </source>
</evidence>
<accession>A0AAV9XFR1</accession>
<dbReference type="AlphaFoldDB" id="A0AAV9XFR1"/>
<name>A0AAV9XFR1_9PEZI</name>
<evidence type="ECO:0000313" key="1">
    <source>
        <dbReference type="EMBL" id="KAK6540938.1"/>
    </source>
</evidence>
<protein>
    <submittedName>
        <fullName evidence="1">Uncharacterized protein</fullName>
    </submittedName>
</protein>
<organism evidence="1 2">
    <name type="scientific">Orbilia ellipsospora</name>
    <dbReference type="NCBI Taxonomy" id="2528407"/>
    <lineage>
        <taxon>Eukaryota</taxon>
        <taxon>Fungi</taxon>
        <taxon>Dikarya</taxon>
        <taxon>Ascomycota</taxon>
        <taxon>Pezizomycotina</taxon>
        <taxon>Orbiliomycetes</taxon>
        <taxon>Orbiliales</taxon>
        <taxon>Orbiliaceae</taxon>
        <taxon>Orbilia</taxon>
    </lineage>
</organism>
<gene>
    <name evidence="1" type="ORF">TWF694_008321</name>
</gene>
<sequence>MKGGFKLCVHESGDIDNESRYNMAATGTEKEKHLIRTKREMKKNVSYMMRI</sequence>
<reference evidence="1 2" key="1">
    <citation type="submission" date="2019-10" db="EMBL/GenBank/DDBJ databases">
        <authorList>
            <person name="Palmer J.M."/>
        </authorList>
    </citation>
    <scope>NUCLEOTIDE SEQUENCE [LARGE SCALE GENOMIC DNA]</scope>
    <source>
        <strain evidence="1 2">TWF694</strain>
    </source>
</reference>